<reference evidence="5 6" key="1">
    <citation type="submission" date="2015-12" db="EMBL/GenBank/DDBJ databases">
        <title>Dictyostelia acquired genes for synthesis and detection of signals that induce cell-type specialization by lateral gene transfer from prokaryotes.</title>
        <authorList>
            <person name="Gloeckner G."/>
            <person name="Schaap P."/>
        </authorList>
    </citation>
    <scope>NUCLEOTIDE SEQUENCE [LARGE SCALE GENOMIC DNA]</scope>
    <source>
        <strain evidence="5 6">TK</strain>
    </source>
</reference>
<dbReference type="Pfam" id="PF23034">
    <property type="entry name" value="DUF7035"/>
    <property type="match status" value="1"/>
</dbReference>
<dbReference type="InParanoid" id="A0A152A9I6"/>
<proteinExistence type="predicted"/>
<keyword evidence="1" id="KW-1015">Disulfide bond</keyword>
<gene>
    <name evidence="5" type="ORF">DLAC_00191</name>
</gene>
<dbReference type="Proteomes" id="UP000076078">
    <property type="component" value="Unassembled WGS sequence"/>
</dbReference>
<dbReference type="PROSITE" id="PS00022">
    <property type="entry name" value="EGF_1"/>
    <property type="match status" value="1"/>
</dbReference>
<dbReference type="InterPro" id="IPR056645">
    <property type="entry name" value="DUF7743"/>
</dbReference>
<accession>A0A152A9I6</accession>
<dbReference type="OrthoDB" id="21427at2759"/>
<dbReference type="EMBL" id="LODT01000001">
    <property type="protein sequence ID" value="KYR02727.1"/>
    <property type="molecule type" value="Genomic_DNA"/>
</dbReference>
<keyword evidence="2" id="KW-0472">Membrane</keyword>
<dbReference type="Gene3D" id="2.60.120.260">
    <property type="entry name" value="Galactose-binding domain-like"/>
    <property type="match status" value="1"/>
</dbReference>
<dbReference type="InterPro" id="IPR055463">
    <property type="entry name" value="DUF7035"/>
</dbReference>
<dbReference type="Pfam" id="PF22933">
    <property type="entry name" value="ComC_SSD"/>
    <property type="match status" value="1"/>
</dbReference>
<protein>
    <recommendedName>
        <fullName evidence="4">EGF-like domain-containing protein</fullName>
    </recommendedName>
</protein>
<evidence type="ECO:0000256" key="1">
    <source>
        <dbReference type="PROSITE-ProRule" id="PRU00076"/>
    </source>
</evidence>
<keyword evidence="2" id="KW-0812">Transmembrane</keyword>
<keyword evidence="6" id="KW-1185">Reference proteome</keyword>
<comment type="caution">
    <text evidence="5">The sequence shown here is derived from an EMBL/GenBank/DDBJ whole genome shotgun (WGS) entry which is preliminary data.</text>
</comment>
<dbReference type="PROSITE" id="PS01186">
    <property type="entry name" value="EGF_2"/>
    <property type="match status" value="1"/>
</dbReference>
<dbReference type="OMA" id="ANEVIQM"/>
<organism evidence="5 6">
    <name type="scientific">Tieghemostelium lacteum</name>
    <name type="common">Slime mold</name>
    <name type="synonym">Dictyostelium lacteum</name>
    <dbReference type="NCBI Taxonomy" id="361077"/>
    <lineage>
        <taxon>Eukaryota</taxon>
        <taxon>Amoebozoa</taxon>
        <taxon>Evosea</taxon>
        <taxon>Eumycetozoa</taxon>
        <taxon>Dictyostelia</taxon>
        <taxon>Dictyosteliales</taxon>
        <taxon>Raperosteliaceae</taxon>
        <taxon>Tieghemostelium</taxon>
    </lineage>
</organism>
<feature type="chain" id="PRO_5007593782" description="EGF-like domain-containing protein" evidence="3">
    <location>
        <begin position="24"/>
        <end position="1325"/>
    </location>
</feature>
<feature type="signal peptide" evidence="3">
    <location>
        <begin position="1"/>
        <end position="23"/>
    </location>
</feature>
<keyword evidence="3" id="KW-0732">Signal</keyword>
<keyword evidence="2" id="KW-1133">Transmembrane helix</keyword>
<dbReference type="InterPro" id="IPR054484">
    <property type="entry name" value="ComC_SSD"/>
</dbReference>
<sequence>MKIIICNIYLFVILFILPISINSQNTFLIYISEPTISLNTQGKCVATVEYLFNSSFRSITSPASATVVLFGENYYVTQTYTLDNGQYVSFTLKDALSKSYTVNTEIQCIQNPTPLAVESNLYWKFFNRKMFNEYVYTLAIIYNAQNLGFQFQDASGSMVFKIQSTSNRLAPMQLNYLKYNYPYSNYGPTYQVQSVMYTNSVTFTYNLDIPSYSTAPTVGSGSVIYNNGRIFSMVVLGLGPQGRLTANAQQLGNNMQVFPVYGNENSSTWFGHFLGFPSTTNLAQQSVNVYAIGQAASPLLQFKYTTPTITIGTPSTGGYTPIGNQSLHYSHVSATVVNQGLSSITLETATLLKPLKMYPYGFTSGTYAQLDYQITYPLSKYGKDTTATCLIDSTAHPMPFSFIPDNIPPSINNVEFKILENTAEVLIRVSASDNISGVHYITFSFGGMMTFSDLSIGTPLSGTYEKIFNLVSARNTQVFVYDFAGNLATLTSNMLYAFPKASFDIHNIWLWYFEKNDIDVSSSGSKNTLYISADVPTNKLFGFKLISTFEIAAQMSELEISDRPYDMVKWDPISNMFKVDFYIPARMFFGNLDYVFMVDGIEYDTSAISSIIGTNSTLRVKNHNADEMPPIVQSYNIYPSSVINVNGVDVTFGIKFNITDQINGIESVNVTIASNLDPVGKIWSFKLNGELAYTTISELKMKASKCIPQIYYIKDLSTRDTSGHFASTSYFPSTFYKPYIMTPFYLLEPVDLVTITVNCANNANDNTGPVMSNYALSTNTIDVLSINRNLTVYFEVSDPLGISYDHTPVIYLEGVYNKIMFKQLADIVGGSNETHGIYRTIITVPYGFGIPDGFGVSVFGLMDSAMNIRGNPFGSLVESGKNSIVTTTKTNLNPIIERSHKFPTFGGSFAIYGKKFGNNSNSVKVSVNEGTRTINYTASDFGVFSNIYIKISNLAVPIKSQLNIIVYVGNLDSNVYSVSEFTPTATPIKCPGSPKECSGNGQCIIDGDIAGCQCNHPYSGYDCSSEILLVPQPLINPTVPNTTIDFTPSGKDIFYSTIVSIISLREIQLDLSVLHEYTFNNWTYKDITSNLTTSNTKIYQYLSTIKHPIFHNETLVNVTIEWFNDYKNITFANEVIQMTPSSIKYRIELNKYPFDRFTNTMDVQFLISIQSTDSTDSCSRQKQGTIFQNDFVNLQLDNHSFYGRFIKRAIVDGRNTTISNTVTPNQQKNSESSTIVSIHLPNFREMAILDPDFSILVSHNTISSDTKGSICRVSEKKGISKTQLIGIIIGGVAFLAMVAGAIIFVLHKKKKNLSFMKKLNKLQWS</sequence>
<evidence type="ECO:0000313" key="6">
    <source>
        <dbReference type="Proteomes" id="UP000076078"/>
    </source>
</evidence>
<feature type="disulfide bond" evidence="1">
    <location>
        <begin position="1014"/>
        <end position="1023"/>
    </location>
</feature>
<dbReference type="PANTHER" id="PTHR31378:SF17">
    <property type="match status" value="1"/>
</dbReference>
<evidence type="ECO:0000256" key="2">
    <source>
        <dbReference type="SAM" id="Phobius"/>
    </source>
</evidence>
<comment type="caution">
    <text evidence="1">Lacks conserved residue(s) required for the propagation of feature annotation.</text>
</comment>
<evidence type="ECO:0000313" key="5">
    <source>
        <dbReference type="EMBL" id="KYR02727.1"/>
    </source>
</evidence>
<dbReference type="InterPro" id="IPR055462">
    <property type="entry name" value="DUF7034"/>
</dbReference>
<dbReference type="PROSITE" id="PS50026">
    <property type="entry name" value="EGF_3"/>
    <property type="match status" value="1"/>
</dbReference>
<evidence type="ECO:0000256" key="3">
    <source>
        <dbReference type="SAM" id="SignalP"/>
    </source>
</evidence>
<evidence type="ECO:0000259" key="4">
    <source>
        <dbReference type="PROSITE" id="PS50026"/>
    </source>
</evidence>
<feature type="transmembrane region" description="Helical" evidence="2">
    <location>
        <begin position="1284"/>
        <end position="1306"/>
    </location>
</feature>
<dbReference type="PANTHER" id="PTHR31378">
    <property type="entry name" value="EGF-LIKE DOMAIN-CONTAINING PROTEIN-RELATED-RELATED"/>
    <property type="match status" value="1"/>
</dbReference>
<keyword evidence="1" id="KW-0245">EGF-like domain</keyword>
<dbReference type="Pfam" id="PF23033">
    <property type="entry name" value="DUF7034"/>
    <property type="match status" value="1"/>
</dbReference>
<dbReference type="InterPro" id="IPR000742">
    <property type="entry name" value="EGF"/>
</dbReference>
<dbReference type="FunCoup" id="A0A152A9I6">
    <property type="interactions" value="170"/>
</dbReference>
<dbReference type="Pfam" id="PF24893">
    <property type="entry name" value="DUF7743"/>
    <property type="match status" value="1"/>
</dbReference>
<feature type="domain" description="EGF-like" evidence="4">
    <location>
        <begin position="986"/>
        <end position="1024"/>
    </location>
</feature>
<name>A0A152A9I6_TIELA</name>